<comment type="caution">
    <text evidence="2">The sequence shown here is derived from an EMBL/GenBank/DDBJ whole genome shotgun (WGS) entry which is preliminary data.</text>
</comment>
<evidence type="ECO:0000313" key="3">
    <source>
        <dbReference type="Proteomes" id="UP000535437"/>
    </source>
</evidence>
<feature type="region of interest" description="Disordered" evidence="1">
    <location>
        <begin position="1"/>
        <end position="25"/>
    </location>
</feature>
<dbReference type="NCBIfam" id="NF037959">
    <property type="entry name" value="MFS_SpdSyn"/>
    <property type="match status" value="1"/>
</dbReference>
<evidence type="ECO:0000313" key="2">
    <source>
        <dbReference type="EMBL" id="NYJ79332.1"/>
    </source>
</evidence>
<dbReference type="RefSeq" id="WP_179542567.1">
    <property type="nucleotide sequence ID" value="NZ_BAAALL010000001.1"/>
</dbReference>
<dbReference type="EMBL" id="JACCFY010000001">
    <property type="protein sequence ID" value="NYJ79332.1"/>
    <property type="molecule type" value="Genomic_DNA"/>
</dbReference>
<name>A0A7Z0GNS5_9MICC</name>
<dbReference type="Proteomes" id="UP000535437">
    <property type="component" value="Unassembled WGS sequence"/>
</dbReference>
<dbReference type="SUPFAM" id="SSF53335">
    <property type="entry name" value="S-adenosyl-L-methionine-dependent methyltransferases"/>
    <property type="match status" value="1"/>
</dbReference>
<dbReference type="Gene3D" id="3.40.50.150">
    <property type="entry name" value="Vaccinia Virus protein VP39"/>
    <property type="match status" value="1"/>
</dbReference>
<evidence type="ECO:0000256" key="1">
    <source>
        <dbReference type="SAM" id="MobiDB-lite"/>
    </source>
</evidence>
<organism evidence="2 3">
    <name type="scientific">Nesterenkonia xinjiangensis</name>
    <dbReference type="NCBI Taxonomy" id="225327"/>
    <lineage>
        <taxon>Bacteria</taxon>
        <taxon>Bacillati</taxon>
        <taxon>Actinomycetota</taxon>
        <taxon>Actinomycetes</taxon>
        <taxon>Micrococcales</taxon>
        <taxon>Micrococcaceae</taxon>
        <taxon>Nesterenkonia</taxon>
    </lineage>
</organism>
<protein>
    <submittedName>
        <fullName evidence="2">Spermidine synthase</fullName>
    </submittedName>
</protein>
<reference evidence="2 3" key="1">
    <citation type="submission" date="2020-07" db="EMBL/GenBank/DDBJ databases">
        <title>Sequencing the genomes of 1000 actinobacteria strains.</title>
        <authorList>
            <person name="Klenk H.-P."/>
        </authorList>
    </citation>
    <scope>NUCLEOTIDE SEQUENCE [LARGE SCALE GENOMIC DNA]</scope>
    <source>
        <strain evidence="2 3">DSM 15475</strain>
    </source>
</reference>
<sequence>MVHPEENPAARTPTPSPPHTLPRSIRLSGSGTLAELRADDLTEAGVVLTIDGVEQSHVETDDPGWLLHDYTVRIGAVLDALGDEAASTRGRRVLHLGAGALTLPRWVEHRAAERHLPAPEQIVLDLEPELMDFVLETLPMRTRPHTIVADAAAALAPGGALAGRHHDAVVVDLFNSADAPEAVTSTQFCRRLGAIVAPGGVLVMNLGDEPGLAFARPLISRLVAGAGAADAARCLVTAPADVLDGAVAGNLVVAVADAPIRSRAAEAVWAAGPHPCEVLSGHELQIWLAAQEGSANQT</sequence>
<keyword evidence="3" id="KW-1185">Reference proteome</keyword>
<dbReference type="InterPro" id="IPR029063">
    <property type="entry name" value="SAM-dependent_MTases_sf"/>
</dbReference>
<proteinExistence type="predicted"/>
<gene>
    <name evidence="2" type="ORF">HNR09_002743</name>
</gene>
<dbReference type="AlphaFoldDB" id="A0A7Z0GNS5"/>
<accession>A0A7Z0GNS5</accession>